<feature type="compositionally biased region" description="Basic and acidic residues" evidence="1">
    <location>
        <begin position="110"/>
        <end position="119"/>
    </location>
</feature>
<gene>
    <name evidence="3" type="primary">LOC117642980</name>
</gene>
<dbReference type="AlphaFoldDB" id="A0A6P8YCW0"/>
<reference evidence="3" key="1">
    <citation type="submission" date="2025-08" db="UniProtKB">
        <authorList>
            <consortium name="RefSeq"/>
        </authorList>
    </citation>
    <scope>IDENTIFICATION</scope>
    <source>
        <tissue evidence="3">Total insect</tissue>
    </source>
</reference>
<feature type="compositionally biased region" description="Acidic residues" evidence="1">
    <location>
        <begin position="120"/>
        <end position="137"/>
    </location>
</feature>
<accession>A0A6P8YCW0</accession>
<feature type="region of interest" description="Disordered" evidence="1">
    <location>
        <begin position="210"/>
        <end position="232"/>
    </location>
</feature>
<dbReference type="OrthoDB" id="10640313at2759"/>
<evidence type="ECO:0000313" key="3">
    <source>
        <dbReference type="RefSeq" id="XP_034237508.1"/>
    </source>
</evidence>
<protein>
    <submittedName>
        <fullName evidence="3">Uncharacterized protein LOC117642980</fullName>
    </submittedName>
</protein>
<name>A0A6P8YCW0_THRPL</name>
<feature type="compositionally biased region" description="Acidic residues" evidence="1">
    <location>
        <begin position="213"/>
        <end position="227"/>
    </location>
</feature>
<evidence type="ECO:0000313" key="2">
    <source>
        <dbReference type="Proteomes" id="UP000515158"/>
    </source>
</evidence>
<feature type="compositionally biased region" description="Polar residues" evidence="1">
    <location>
        <begin position="176"/>
        <end position="186"/>
    </location>
</feature>
<dbReference type="Proteomes" id="UP000515158">
    <property type="component" value="Unplaced"/>
</dbReference>
<evidence type="ECO:0000256" key="1">
    <source>
        <dbReference type="SAM" id="MobiDB-lite"/>
    </source>
</evidence>
<proteinExistence type="predicted"/>
<dbReference type="InParanoid" id="A0A6P8YCW0"/>
<feature type="region of interest" description="Disordered" evidence="1">
    <location>
        <begin position="1"/>
        <end position="20"/>
    </location>
</feature>
<organism evidence="3">
    <name type="scientific">Thrips palmi</name>
    <name type="common">Melon thrips</name>
    <dbReference type="NCBI Taxonomy" id="161013"/>
    <lineage>
        <taxon>Eukaryota</taxon>
        <taxon>Metazoa</taxon>
        <taxon>Ecdysozoa</taxon>
        <taxon>Arthropoda</taxon>
        <taxon>Hexapoda</taxon>
        <taxon>Insecta</taxon>
        <taxon>Pterygota</taxon>
        <taxon>Neoptera</taxon>
        <taxon>Paraneoptera</taxon>
        <taxon>Thysanoptera</taxon>
        <taxon>Terebrantia</taxon>
        <taxon>Thripoidea</taxon>
        <taxon>Thripidae</taxon>
        <taxon>Thrips</taxon>
    </lineage>
</organism>
<sequence>MAPSLEEDMGAPREYPVRDGLGDEVLLVPLQAPPLAVRDVEEEEEDHEDDGGAAAFLARLLGTQFAEDPVEGPGAMRFFSSLDPLTGDGDDVVLLRLGRSLKSALEPDQMEPRETRVLEDDVDALGADDDDEQEDEDLGLRREHLRSRRAVRVAVHQEPGAIQVADDGPQGRADATTATPESESGSFLETMQNQLPGQLQGIGEAIASAFDPDYTDEGDGDGGDDDGGLGLRDERQHLRNRRALRIVVRQAPGATQVADDGVQVADDSVQGRADATTAAPGSFLETVQNQLPGQLQGLGGAMEDSRMIVGTFQAVIMPGSAATDMGQQIQGFISNMPQIPQLPGGGG</sequence>
<feature type="region of interest" description="Disordered" evidence="1">
    <location>
        <begin position="158"/>
        <end position="186"/>
    </location>
</feature>
<feature type="region of interest" description="Disordered" evidence="1">
    <location>
        <begin position="105"/>
        <end position="138"/>
    </location>
</feature>
<dbReference type="GeneID" id="117642980"/>
<keyword evidence="2" id="KW-1185">Reference proteome</keyword>
<dbReference type="KEGG" id="tpal:117642980"/>
<dbReference type="RefSeq" id="XP_034237508.1">
    <property type="nucleotide sequence ID" value="XM_034381617.1"/>
</dbReference>